<dbReference type="Proteomes" id="UP001054902">
    <property type="component" value="Unassembled WGS sequence"/>
</dbReference>
<feature type="compositionally biased region" description="Polar residues" evidence="2">
    <location>
        <begin position="7"/>
        <end position="42"/>
    </location>
</feature>
<evidence type="ECO:0000256" key="2">
    <source>
        <dbReference type="SAM" id="MobiDB-lite"/>
    </source>
</evidence>
<sequence>MSRPAFYSQNDNQNYFVSNGRTSSRVLQQPGGSSSINLSWENHNQDDVKARSISNNSFASGSSQNTGNVLTERPSSRVLQPPGGKSSFSLAG</sequence>
<protein>
    <submittedName>
        <fullName evidence="3">Uncharacterized protein</fullName>
    </submittedName>
</protein>
<name>A0AAD3CRP8_9STRA</name>
<evidence type="ECO:0000313" key="3">
    <source>
        <dbReference type="EMBL" id="GFH50967.1"/>
    </source>
</evidence>
<evidence type="ECO:0000256" key="1">
    <source>
        <dbReference type="ARBA" id="ARBA00009656"/>
    </source>
</evidence>
<evidence type="ECO:0000313" key="4">
    <source>
        <dbReference type="Proteomes" id="UP001054902"/>
    </source>
</evidence>
<feature type="region of interest" description="Disordered" evidence="2">
    <location>
        <begin position="1"/>
        <end position="92"/>
    </location>
</feature>
<dbReference type="GO" id="GO:0043622">
    <property type="term" value="P:cortical microtubule organization"/>
    <property type="evidence" value="ECO:0007669"/>
    <property type="project" value="InterPro"/>
</dbReference>
<reference evidence="3 4" key="1">
    <citation type="journal article" date="2021" name="Sci. Rep.">
        <title>The genome of the diatom Chaetoceros tenuissimus carries an ancient integrated fragment of an extant virus.</title>
        <authorList>
            <person name="Hongo Y."/>
            <person name="Kimura K."/>
            <person name="Takaki Y."/>
            <person name="Yoshida Y."/>
            <person name="Baba S."/>
            <person name="Kobayashi G."/>
            <person name="Nagasaki K."/>
            <person name="Hano T."/>
            <person name="Tomaru Y."/>
        </authorList>
    </citation>
    <scope>NUCLEOTIDE SEQUENCE [LARGE SCALE GENOMIC DNA]</scope>
    <source>
        <strain evidence="3 4">NIES-3715</strain>
    </source>
</reference>
<comment type="similarity">
    <text evidence="1">Belongs to the SPIRAL1 family.</text>
</comment>
<organism evidence="3 4">
    <name type="scientific">Chaetoceros tenuissimus</name>
    <dbReference type="NCBI Taxonomy" id="426638"/>
    <lineage>
        <taxon>Eukaryota</taxon>
        <taxon>Sar</taxon>
        <taxon>Stramenopiles</taxon>
        <taxon>Ochrophyta</taxon>
        <taxon>Bacillariophyta</taxon>
        <taxon>Coscinodiscophyceae</taxon>
        <taxon>Chaetocerotophycidae</taxon>
        <taxon>Chaetocerotales</taxon>
        <taxon>Chaetocerotaceae</taxon>
        <taxon>Chaetoceros</taxon>
    </lineage>
</organism>
<proteinExistence type="inferred from homology"/>
<dbReference type="PANTHER" id="PTHR33403">
    <property type="entry name" value="SPR1"/>
    <property type="match status" value="1"/>
</dbReference>
<gene>
    <name evidence="3" type="ORF">CTEN210_07443</name>
</gene>
<dbReference type="AlphaFoldDB" id="A0AAD3CRP8"/>
<dbReference type="InterPro" id="IPR039613">
    <property type="entry name" value="SPR1/2/3/4/5"/>
</dbReference>
<comment type="caution">
    <text evidence="3">The sequence shown here is derived from an EMBL/GenBank/DDBJ whole genome shotgun (WGS) entry which is preliminary data.</text>
</comment>
<feature type="compositionally biased region" description="Low complexity" evidence="2">
    <location>
        <begin position="52"/>
        <end position="65"/>
    </location>
</feature>
<dbReference type="PANTHER" id="PTHR33403:SF31">
    <property type="entry name" value="PROTEIN SPIRAL1-LIKE 1"/>
    <property type="match status" value="1"/>
</dbReference>
<keyword evidence="4" id="KW-1185">Reference proteome</keyword>
<accession>A0AAD3CRP8</accession>
<dbReference type="EMBL" id="BLLK01000045">
    <property type="protein sequence ID" value="GFH50967.1"/>
    <property type="molecule type" value="Genomic_DNA"/>
</dbReference>